<proteinExistence type="predicted"/>
<keyword evidence="4" id="KW-1185">Reference proteome</keyword>
<dbReference type="InterPro" id="IPR014755">
    <property type="entry name" value="Cu-Rt/internalin_Ig-like"/>
</dbReference>
<organism evidence="3 4">
    <name type="scientific">Vallitalea longa</name>
    <dbReference type="NCBI Taxonomy" id="2936439"/>
    <lineage>
        <taxon>Bacteria</taxon>
        <taxon>Bacillati</taxon>
        <taxon>Bacillota</taxon>
        <taxon>Clostridia</taxon>
        <taxon>Lachnospirales</taxon>
        <taxon>Vallitaleaceae</taxon>
        <taxon>Vallitalea</taxon>
    </lineage>
</organism>
<protein>
    <recommendedName>
        <fullName evidence="5">SbsA Ig-like domain-containing protein</fullName>
    </recommendedName>
</protein>
<accession>A0A9W5YCF2</accession>
<evidence type="ECO:0008006" key="5">
    <source>
        <dbReference type="Google" id="ProtNLM"/>
    </source>
</evidence>
<dbReference type="EMBL" id="BRLB01000001">
    <property type="protein sequence ID" value="GKX28693.1"/>
    <property type="molecule type" value="Genomic_DNA"/>
</dbReference>
<evidence type="ECO:0000313" key="3">
    <source>
        <dbReference type="EMBL" id="GKX28693.1"/>
    </source>
</evidence>
<reference evidence="3" key="1">
    <citation type="submission" date="2022-06" db="EMBL/GenBank/DDBJ databases">
        <title>Vallitalea longa sp. nov., an anaerobic bacterium isolated from marine sediment.</title>
        <authorList>
            <person name="Hirano S."/>
            <person name="Terahara T."/>
            <person name="Mori K."/>
            <person name="Hamada M."/>
            <person name="Matsumoto R."/>
            <person name="Kobayashi T."/>
        </authorList>
    </citation>
    <scope>NUCLEOTIDE SEQUENCE</scope>
    <source>
        <strain evidence="3">SH18-1</strain>
    </source>
</reference>
<feature type="signal peptide" evidence="2">
    <location>
        <begin position="1"/>
        <end position="25"/>
    </location>
</feature>
<feature type="chain" id="PRO_5040961583" description="SbsA Ig-like domain-containing protein" evidence="2">
    <location>
        <begin position="26"/>
        <end position="329"/>
    </location>
</feature>
<comment type="caution">
    <text evidence="3">The sequence shown here is derived from an EMBL/GenBank/DDBJ whole genome shotgun (WGS) entry which is preliminary data.</text>
</comment>
<evidence type="ECO:0000256" key="2">
    <source>
        <dbReference type="SAM" id="SignalP"/>
    </source>
</evidence>
<dbReference type="Gene3D" id="2.60.40.1220">
    <property type="match status" value="3"/>
</dbReference>
<evidence type="ECO:0000256" key="1">
    <source>
        <dbReference type="ARBA" id="ARBA00022729"/>
    </source>
</evidence>
<name>A0A9W5YCF2_9FIRM</name>
<dbReference type="AlphaFoldDB" id="A0A9W5YCF2"/>
<dbReference type="RefSeq" id="WP_281813263.1">
    <property type="nucleotide sequence ID" value="NZ_BRLB01000001.1"/>
</dbReference>
<gene>
    <name evidence="3" type="ORF">SH1V18_11730</name>
</gene>
<keyword evidence="1 2" id="KW-0732">Signal</keyword>
<evidence type="ECO:0000313" key="4">
    <source>
        <dbReference type="Proteomes" id="UP001144256"/>
    </source>
</evidence>
<sequence length="329" mass="36252">MKNLKKMSLGFLVAVLMCTNVAVYASNGDQVRTQVIKAVALGHNAVELTFNNEVDREAAEDVSNYYIHNKHGVVNHEVNVKSAALDNNNTIVILSVDNLKEGTVYEINVDSIMDLDGHKTANSSNTFSVETSTNVVKVMTMASEKNKVFIKFSRPLNQESAEDVSNYNICTQYGIIQYVNILSAELDSTRTIVTLNTSGMKDSIVYSLGIGRVIDFYGDRVNSGIEKFVAGATEPIYVYAIDENTLEIRFTRELNKKSAEDVSHYFVSNKLGVVFDVVDIKSAKLDSTNTIVTLKLGDYPSGVTYIVDMGGIVDVNGERVANYSIEFSK</sequence>
<dbReference type="Proteomes" id="UP001144256">
    <property type="component" value="Unassembled WGS sequence"/>
</dbReference>